<reference evidence="2" key="1">
    <citation type="submission" date="2019-03" db="EMBL/GenBank/DDBJ databases">
        <title>Lake Tanganyika Metagenome-Assembled Genomes (MAGs).</title>
        <authorList>
            <person name="Tran P."/>
        </authorList>
    </citation>
    <scope>NUCLEOTIDE SEQUENCE</scope>
    <source>
        <strain evidence="2">K_DeepCast_65m_m2_066</strain>
    </source>
</reference>
<dbReference type="InterPro" id="IPR023606">
    <property type="entry name" value="CoA-Trfase_III_dom_1_sf"/>
</dbReference>
<dbReference type="SUPFAM" id="SSF89796">
    <property type="entry name" value="CoA-transferase family III (CaiB/BaiF)"/>
    <property type="match status" value="1"/>
</dbReference>
<dbReference type="InterPro" id="IPR044855">
    <property type="entry name" value="CoA-Trfase_III_dom3_sf"/>
</dbReference>
<dbReference type="Pfam" id="PF02515">
    <property type="entry name" value="CoA_transf_3"/>
    <property type="match status" value="1"/>
</dbReference>
<keyword evidence="1 2" id="KW-0808">Transferase</keyword>
<dbReference type="InterPro" id="IPR050483">
    <property type="entry name" value="CoA-transferase_III_domain"/>
</dbReference>
<evidence type="ECO:0000313" key="3">
    <source>
        <dbReference type="Proteomes" id="UP000712673"/>
    </source>
</evidence>
<comment type="caution">
    <text evidence="2">The sequence shown here is derived from an EMBL/GenBank/DDBJ whole genome shotgun (WGS) entry which is preliminary data.</text>
</comment>
<sequence>MTEPAYAGPLQGIRILDLTRVLAGPYSTMMLGDLGAEILKVEPPGVGDETRVIPPYRGGESHYFLAINRNKQSLVIDLKQEAGQQVLLDLVQHCDALIENYRPGVLARLGLAPDRLLAANPRLIVCSISGFGQTGPLRDRPSYDIVTQAMTGAMSVTGEPGRPPVKLGLPMGDLAGGLFAALGILAALQERQRTGRGQIIDVGLYDCMVGLLGYLAELYLFTGQNPTPVGSGHHTIVPYGAYQASDGYLVIALHSGSFYRKFCEAIGRPDLASDPRFATNSARQQHKDLLNSVVAEIVAEQPVASWLELLERAAIPAAPIQRLSDVLAHPQTQARQMLAEMQHPTAGTLPIIGRVLKFAQSQPPLAPAPLHGQHSCQVLRDLLGYSEEHLATLLTTGVIKDQQHDAQTGAQDAPGGES</sequence>
<gene>
    <name evidence="2" type="ORF">FJZ47_16370</name>
</gene>
<name>A0A938B584_UNCTE</name>
<dbReference type="AlphaFoldDB" id="A0A938B584"/>
<dbReference type="GO" id="GO:0008410">
    <property type="term" value="F:CoA-transferase activity"/>
    <property type="evidence" value="ECO:0007669"/>
    <property type="project" value="TreeGrafter"/>
</dbReference>
<dbReference type="PANTHER" id="PTHR48207">
    <property type="entry name" value="SUCCINATE--HYDROXYMETHYLGLUTARATE COA-TRANSFERASE"/>
    <property type="match status" value="1"/>
</dbReference>
<dbReference type="Gene3D" id="3.30.1540.10">
    <property type="entry name" value="formyl-coa transferase, domain 3"/>
    <property type="match status" value="1"/>
</dbReference>
<dbReference type="PANTHER" id="PTHR48207:SF3">
    <property type="entry name" value="SUCCINATE--HYDROXYMETHYLGLUTARATE COA-TRANSFERASE"/>
    <property type="match status" value="1"/>
</dbReference>
<dbReference type="InterPro" id="IPR003673">
    <property type="entry name" value="CoA-Trfase_fam_III"/>
</dbReference>
<evidence type="ECO:0000256" key="1">
    <source>
        <dbReference type="ARBA" id="ARBA00022679"/>
    </source>
</evidence>
<dbReference type="EMBL" id="VGLS01000552">
    <property type="protein sequence ID" value="MBM3225360.1"/>
    <property type="molecule type" value="Genomic_DNA"/>
</dbReference>
<proteinExistence type="predicted"/>
<evidence type="ECO:0000313" key="2">
    <source>
        <dbReference type="EMBL" id="MBM3225360.1"/>
    </source>
</evidence>
<dbReference type="Gene3D" id="3.40.50.10540">
    <property type="entry name" value="Crotonobetainyl-coa:carnitine coa-transferase, domain 1"/>
    <property type="match status" value="1"/>
</dbReference>
<accession>A0A938B584</accession>
<organism evidence="2 3">
    <name type="scientific">Tectimicrobiota bacterium</name>
    <dbReference type="NCBI Taxonomy" id="2528274"/>
    <lineage>
        <taxon>Bacteria</taxon>
        <taxon>Pseudomonadati</taxon>
        <taxon>Nitrospinota/Tectimicrobiota group</taxon>
        <taxon>Candidatus Tectimicrobiota</taxon>
    </lineage>
</organism>
<dbReference type="Proteomes" id="UP000712673">
    <property type="component" value="Unassembled WGS sequence"/>
</dbReference>
<protein>
    <submittedName>
        <fullName evidence="2">CoA transferase</fullName>
    </submittedName>
</protein>